<reference evidence="2" key="1">
    <citation type="submission" date="2017-09" db="EMBL/GenBank/DDBJ databases">
        <title>Depth-based differentiation of microbial function through sediment-hosted aquifers and enrichment of novel symbionts in the deep terrestrial subsurface.</title>
        <authorList>
            <person name="Probst A.J."/>
            <person name="Ladd B."/>
            <person name="Jarett J.K."/>
            <person name="Geller-Mcgrath D.E."/>
            <person name="Sieber C.M.K."/>
            <person name="Emerson J.B."/>
            <person name="Anantharaman K."/>
            <person name="Thomas B.C."/>
            <person name="Malmstrom R."/>
            <person name="Stieglmeier M."/>
            <person name="Klingl A."/>
            <person name="Woyke T."/>
            <person name="Ryan C.M."/>
            <person name="Banfield J.F."/>
        </authorList>
    </citation>
    <scope>NUCLEOTIDE SEQUENCE [LARGE SCALE GENOMIC DNA]</scope>
</reference>
<sequence>MEYHNAKYKNLGKDDNVLKEGDCQIAFAKDGLFVVPKEGKEFYLYYSDIDRINNLDNEVNLSIYDGTRYAFYYFGAYYDQFVHNLTSKRNYQMQKNLLMLDVDYQKEFQAAFEFIDSEGKIIKDDKAKVILYRNSLVVIPQKEDFFNVNYCDIEKMEFEPATFSLNISLDLKERLILRMMGGRFEEFKADIERLIKEMYQRNTKMLKEYLPKEIEEWIVIQLARALKQGKATRKSDIEAISPNLWKVLQSTIFKRPGEEKSEEPDKERKAAFNYLSSLAGPENTYIGIRESFTSSDEELKPIFWFLVAFPKKNVIASEVTNEEGHATYFFKIKKEKSPLPEEVERRVKEINRSMQTLNFRKDVIRASDEEIQSEKFARYRVALRKLPYLNRIRKDFVGRVVHISEESWKKGVRDILEKIGD</sequence>
<organism evidence="1 2">
    <name type="scientific">Candidatus Falkowbacteria bacterium CG_4_9_14_3_um_filter_38_19</name>
    <dbReference type="NCBI Taxonomy" id="1974559"/>
    <lineage>
        <taxon>Bacteria</taxon>
        <taxon>Candidatus Falkowiibacteriota</taxon>
    </lineage>
</organism>
<comment type="caution">
    <text evidence="1">The sequence shown here is derived from an EMBL/GenBank/DDBJ whole genome shotgun (WGS) entry which is preliminary data.</text>
</comment>
<gene>
    <name evidence="1" type="ORF">CO116_03120</name>
</gene>
<dbReference type="Proteomes" id="UP000230611">
    <property type="component" value="Unassembled WGS sequence"/>
</dbReference>
<dbReference type="AlphaFoldDB" id="A0A2M8AE44"/>
<evidence type="ECO:0000313" key="2">
    <source>
        <dbReference type="Proteomes" id="UP000230611"/>
    </source>
</evidence>
<proteinExistence type="predicted"/>
<accession>A0A2M8AE44</accession>
<evidence type="ECO:0000313" key="1">
    <source>
        <dbReference type="EMBL" id="PJB15829.1"/>
    </source>
</evidence>
<protein>
    <submittedName>
        <fullName evidence="1">Uncharacterized protein</fullName>
    </submittedName>
</protein>
<name>A0A2M8AE44_9BACT</name>
<dbReference type="EMBL" id="PFUO01000142">
    <property type="protein sequence ID" value="PJB15829.1"/>
    <property type="molecule type" value="Genomic_DNA"/>
</dbReference>